<dbReference type="AlphaFoldDB" id="C4G918"/>
<dbReference type="HOGENOM" id="CLU_072573_12_0_9"/>
<keyword evidence="4" id="KW-1185">Reference proteome</keyword>
<keyword evidence="1" id="KW-0812">Transmembrane</keyword>
<dbReference type="SUPFAM" id="SSF48317">
    <property type="entry name" value="Acid phosphatase/Vanadium-dependent haloperoxidase"/>
    <property type="match status" value="1"/>
</dbReference>
<organism evidence="3 4">
    <name type="scientific">Shuttleworthella satelles DSM 14600</name>
    <dbReference type="NCBI Taxonomy" id="626523"/>
    <lineage>
        <taxon>Bacteria</taxon>
        <taxon>Bacillati</taxon>
        <taxon>Bacillota</taxon>
        <taxon>Clostridia</taxon>
        <taxon>Lachnospirales</taxon>
        <taxon>Lachnospiraceae</taxon>
        <taxon>Shuttleworthella</taxon>
    </lineage>
</organism>
<dbReference type="Gene3D" id="1.20.144.10">
    <property type="entry name" value="Phosphatidic acid phosphatase type 2/haloperoxidase"/>
    <property type="match status" value="1"/>
</dbReference>
<feature type="transmembrane region" description="Helical" evidence="1">
    <location>
        <begin position="30"/>
        <end position="47"/>
    </location>
</feature>
<reference evidence="3" key="1">
    <citation type="submission" date="2009-04" db="EMBL/GenBank/DDBJ databases">
        <authorList>
            <person name="Weinstock G."/>
            <person name="Sodergren E."/>
            <person name="Clifton S."/>
            <person name="Fulton L."/>
            <person name="Fulton B."/>
            <person name="Courtney L."/>
            <person name="Fronick C."/>
            <person name="Harrison M."/>
            <person name="Strong C."/>
            <person name="Farmer C."/>
            <person name="Delahaunty K."/>
            <person name="Markovic C."/>
            <person name="Hall O."/>
            <person name="Minx P."/>
            <person name="Tomlinson C."/>
            <person name="Mitreva M."/>
            <person name="Nelson J."/>
            <person name="Hou S."/>
            <person name="Wollam A."/>
            <person name="Pepin K.H."/>
            <person name="Johnson M."/>
            <person name="Bhonagiri V."/>
            <person name="Nash W.E."/>
            <person name="Warren W."/>
            <person name="Chinwalla A."/>
            <person name="Mardis E.R."/>
            <person name="Wilson R.K."/>
        </authorList>
    </citation>
    <scope>NUCLEOTIDE SEQUENCE [LARGE SCALE GENOMIC DNA]</scope>
    <source>
        <strain evidence="3">DSM 14600</strain>
    </source>
</reference>
<evidence type="ECO:0000259" key="2">
    <source>
        <dbReference type="SMART" id="SM00014"/>
    </source>
</evidence>
<accession>C4G918</accession>
<dbReference type="InterPro" id="IPR036938">
    <property type="entry name" value="PAP2/HPO_sf"/>
</dbReference>
<dbReference type="RefSeq" id="WP_006905503.1">
    <property type="nucleotide sequence ID" value="NZ_GG665866.1"/>
</dbReference>
<keyword evidence="1" id="KW-1133">Transmembrane helix</keyword>
<feature type="transmembrane region" description="Helical" evidence="1">
    <location>
        <begin position="119"/>
        <end position="141"/>
    </location>
</feature>
<dbReference type="Pfam" id="PF01569">
    <property type="entry name" value="PAP2"/>
    <property type="match status" value="1"/>
</dbReference>
<dbReference type="InterPro" id="IPR000326">
    <property type="entry name" value="PAP2/HPO"/>
</dbReference>
<gene>
    <name evidence="3" type="ORF">GCWU000342_00468</name>
</gene>
<proteinExistence type="predicted"/>
<dbReference type="PANTHER" id="PTHR14969">
    <property type="entry name" value="SPHINGOSINE-1-PHOSPHATE PHOSPHOHYDROLASE"/>
    <property type="match status" value="1"/>
</dbReference>
<feature type="domain" description="Phosphatidic acid phosphatase type 2/haloperoxidase" evidence="2">
    <location>
        <begin position="49"/>
        <end position="162"/>
    </location>
</feature>
<evidence type="ECO:0000256" key="1">
    <source>
        <dbReference type="SAM" id="Phobius"/>
    </source>
</evidence>
<dbReference type="EMBL" id="ACIP02000001">
    <property type="protein sequence ID" value="EEP29115.1"/>
    <property type="molecule type" value="Genomic_DNA"/>
</dbReference>
<dbReference type="Proteomes" id="UP000003494">
    <property type="component" value="Unassembled WGS sequence"/>
</dbReference>
<feature type="transmembrane region" description="Helical" evidence="1">
    <location>
        <begin position="147"/>
        <end position="166"/>
    </location>
</feature>
<dbReference type="SMART" id="SM00014">
    <property type="entry name" value="acidPPc"/>
    <property type="match status" value="1"/>
</dbReference>
<sequence>MTEEIYRDILNKIRSYAEGPQIVDYAMRTITHAAIVGYVAMLGVFLLNKQYHALYENILVTGVAFAVVSLLRKKIGAKRPYETMKFEPIADRKGGGDSFPSRHVFSIFIIAVAMLKQNIWLGLLFLVMGLFLAVLRVIAGLHYPRDVIAGALIGIISGGLGFFLIFPGRM</sequence>
<name>C4G918_9FIRM</name>
<feature type="transmembrane region" description="Helical" evidence="1">
    <location>
        <begin position="53"/>
        <end position="71"/>
    </location>
</feature>
<protein>
    <submittedName>
        <fullName evidence="3">PAP2 family protein</fullName>
    </submittedName>
</protein>
<evidence type="ECO:0000313" key="4">
    <source>
        <dbReference type="Proteomes" id="UP000003494"/>
    </source>
</evidence>
<comment type="caution">
    <text evidence="3">The sequence shown here is derived from an EMBL/GenBank/DDBJ whole genome shotgun (WGS) entry which is preliminary data.</text>
</comment>
<keyword evidence="1" id="KW-0472">Membrane</keyword>
<dbReference type="STRING" id="626523.GCWU000342_00468"/>
<dbReference type="PANTHER" id="PTHR14969:SF13">
    <property type="entry name" value="AT30094P"/>
    <property type="match status" value="1"/>
</dbReference>
<evidence type="ECO:0000313" key="3">
    <source>
        <dbReference type="EMBL" id="EEP29115.1"/>
    </source>
</evidence>
<dbReference type="eggNOG" id="COG0671">
    <property type="taxonomic scope" value="Bacteria"/>
</dbReference>